<keyword evidence="1" id="KW-0134">Cell wall</keyword>
<evidence type="ECO:0000256" key="3">
    <source>
        <dbReference type="ARBA" id="ARBA00022729"/>
    </source>
</evidence>
<evidence type="ECO:0000256" key="4">
    <source>
        <dbReference type="ARBA" id="ARBA00023088"/>
    </source>
</evidence>
<evidence type="ECO:0000313" key="9">
    <source>
        <dbReference type="Proteomes" id="UP001500363"/>
    </source>
</evidence>
<accession>A0ABN2BTZ4</accession>
<keyword evidence="6" id="KW-0812">Transmembrane</keyword>
<dbReference type="Proteomes" id="UP001500363">
    <property type="component" value="Unassembled WGS sequence"/>
</dbReference>
<dbReference type="PROSITE" id="PS50847">
    <property type="entry name" value="GRAM_POS_ANCHORING"/>
    <property type="match status" value="1"/>
</dbReference>
<dbReference type="EMBL" id="BAAANC010000003">
    <property type="protein sequence ID" value="GAA1547633.1"/>
    <property type="molecule type" value="Genomic_DNA"/>
</dbReference>
<keyword evidence="3" id="KW-0732">Signal</keyword>
<dbReference type="Pfam" id="PF19076">
    <property type="entry name" value="CshA_repeat"/>
    <property type="match status" value="12"/>
</dbReference>
<feature type="region of interest" description="Disordered" evidence="5">
    <location>
        <begin position="1593"/>
        <end position="1616"/>
    </location>
</feature>
<evidence type="ECO:0000256" key="1">
    <source>
        <dbReference type="ARBA" id="ARBA00022512"/>
    </source>
</evidence>
<evidence type="ECO:0000256" key="6">
    <source>
        <dbReference type="SAM" id="Phobius"/>
    </source>
</evidence>
<dbReference type="RefSeq" id="WP_344179978.1">
    <property type="nucleotide sequence ID" value="NZ_BAAANC010000003.1"/>
</dbReference>
<reference evidence="8 9" key="1">
    <citation type="journal article" date="2019" name="Int. J. Syst. Evol. Microbiol.">
        <title>The Global Catalogue of Microorganisms (GCM) 10K type strain sequencing project: providing services to taxonomists for standard genome sequencing and annotation.</title>
        <authorList>
            <consortium name="The Broad Institute Genomics Platform"/>
            <consortium name="The Broad Institute Genome Sequencing Center for Infectious Disease"/>
            <person name="Wu L."/>
            <person name="Ma J."/>
        </authorList>
    </citation>
    <scope>NUCLEOTIDE SEQUENCE [LARGE SCALE GENOMIC DNA]</scope>
    <source>
        <strain evidence="8 9">JCM 14303</strain>
    </source>
</reference>
<name>A0ABN2BTZ4_9ACTN</name>
<protein>
    <recommendedName>
        <fullName evidence="7">Gram-positive cocci surface proteins LPxTG domain-containing protein</fullName>
    </recommendedName>
</protein>
<sequence length="1947" mass="198243">MGRSSGRSRPVLAILLTFVVLGAVAPAAAYQVPSAPFGQTRTATATMPGSGLTQTIAVTGRTELLDATTSGDHGSAADTYQPALARTTPAQDLLVNTGDCAATGNCGNRGTLTITFSQPVRNPVLHLAGIGGASTQSVNGTPRGQSELHTVLKLGTAGLSLRKVGQGNNLAVTSDTITALDHDAGPSCVNTGTGDGLPSTATAACGSVQVNGIATTVSFDLTAIFTKHPKLPAFNTTTSADAFSVVASVGEDFGDAPSSYGAAWSVLSDLRIGADATEDNAAVANAKTGPTTPDRADDGVSFGPLLTSATSYAVPVGLTGASKPGQVCGWIDLNRNGTFEAVERACSTFAAGQGETTLSWAKFGKLGPAGPTTARIRAGYTAAQVEKPTGAADSGEVEDYPLAIKPPPPPVAVNDTASTPYDTGITTDVLGNDKAGDPSTPLQPSSLCLVDGTACRQMVNVVGRGKYVAKPDGRIDFDPVPGFVGVAEPVTYRVADSNGATAEATLTVTVELPAKPVAAPDTATTAQNVSLGITPLANDKAAPGVTLDPRTVQLRDPAGGTAKEDPAFKKKVVVPGQGSYTVKPDGGVDFVPLPRFTGVATTIGYRVADSTGQLTESTLVVTVTPVTPKALGDSVSTPFDTNAVVEVLANDEPGSPDAPLDPASLMLVEPGSGKLVSKVVIARQGEFQVAEGKIVFAPATGFQGSTTALSYQVLDKNGTATRAQLVVSVDAPGPPVANPDTLTTLQGTPAYASVLANDKPGPTGAALDPESLRLFPTAGRSEVGPTLEVPGQGRYSTRPDGRILFEPLPAFHGKTTPIKYQVADGNKAIGSATLSVEVTRVQPDATDDTASTAYDTNLTVKVLANDTAGDPALPLVPTSLRLIDPIGEVPRQVVVVDGEATFTAKPDGTVEVDPLPTFTGVATPLAYTVSDVNGTPAGAALTVTIAKPSPPVAKPDTARTPQDVTLQLDALANDQAGRGTGLDPLSLVLIDPADGSLRKVVTVPGQARWSVDPDGTVVFDPIPSFTGTATTLQYRVSDWFDQATRSTIAVTVTPVTPVAVDDSVSTPYDKVATVRVLGNDKAGAATAPLVPGSLRLEDPADGVFKPSVTVKGQGVFTARGGVVVFDPAAGFSGSTTDLTYQVADDNGTLATAVLRIVVGAPPVARPDTASTLQDVSVTVNVLSNDSPGTDAKLDPASVVLRDASQRSDFARTVTVAGQGTYTVQDSGAVLFDPLPAFRGKGRPITYRVADSNKTTATATLLLSTTPIDPFTVDDSAITPFNRAITIDVLANDKPGDPSAPLVAGSLLLKDPADDVYRAKVTQPREGTYVADKTGRVTFTPVKDYQGVTTPATYRVTDDNGTTAEGLLFLTVGKGPEAKPDSVTTKQNGAVTFDPLANDVPGTAAELEKTSVQLYGTSSIRVWERKVTIAGQGTFSVDAVTGAITFAPVPTFSGRSAVGYQVTDTSGNKSAATATVTVTRIDPVAVDDTATTAFDTPLTVPVLGNDKPGDPSAPLVPGSVRVIDPATGDAVSSLRVAGQGTWTAQPDGGVRLVPEGGATGSATPVTYQVSDKNGSTGTATVTVTVDARPVAQPDRVKTKQGSPVVVDPLANDEPGPGAKLDPASLLLVGVDGNLVSRVTVAGQGTLVVADGKVTFSPVATFTGTSRPTQYEVKDSNRNAARSTIAVTVLPVRPVAVDDSAQTAYGKAVVVSVLDNDRAGDPSAALDPASVVVRDPADGKDKKTVTIPGEGTFTVATAGTVTFSPAGGFSGTTRAVGYRVTDKNGTSDTARLEITVTAPSSAKALPDGGTSTPGSPVVVNPLLNDTATEGAAWIPTTVCLATGTATCGPRLVVPKVGVWTVLPDGTIRLVPDRAFSGIAKVAYRVTDTDGRTVESHLKIAVGAQPPVDQPGGAAPAAATLPDTGGPPAMLLTLGGLLAALGLTLLRRGR</sequence>
<dbReference type="InterPro" id="IPR019931">
    <property type="entry name" value="LPXTG_anchor"/>
</dbReference>
<keyword evidence="2" id="KW-0964">Secreted</keyword>
<dbReference type="InterPro" id="IPR045474">
    <property type="entry name" value="GEVED"/>
</dbReference>
<keyword evidence="9" id="KW-1185">Reference proteome</keyword>
<feature type="transmembrane region" description="Helical" evidence="6">
    <location>
        <begin position="1926"/>
        <end position="1943"/>
    </location>
</feature>
<organism evidence="8 9">
    <name type="scientific">Kribbella lupini</name>
    <dbReference type="NCBI Taxonomy" id="291602"/>
    <lineage>
        <taxon>Bacteria</taxon>
        <taxon>Bacillati</taxon>
        <taxon>Actinomycetota</taxon>
        <taxon>Actinomycetes</taxon>
        <taxon>Propionibacteriales</taxon>
        <taxon>Kribbellaceae</taxon>
        <taxon>Kribbella</taxon>
    </lineage>
</organism>
<gene>
    <name evidence="8" type="ORF">GCM10009741_59130</name>
</gene>
<evidence type="ECO:0000256" key="5">
    <source>
        <dbReference type="SAM" id="MobiDB-lite"/>
    </source>
</evidence>
<evidence type="ECO:0000313" key="8">
    <source>
        <dbReference type="EMBL" id="GAA1547633.1"/>
    </source>
</evidence>
<dbReference type="Pfam" id="PF17963">
    <property type="entry name" value="Big_9"/>
    <property type="match status" value="2"/>
</dbReference>
<dbReference type="Pfam" id="PF20009">
    <property type="entry name" value="GEVED"/>
    <property type="match status" value="1"/>
</dbReference>
<comment type="caution">
    <text evidence="8">The sequence shown here is derived from an EMBL/GenBank/DDBJ whole genome shotgun (WGS) entry which is preliminary data.</text>
</comment>
<evidence type="ECO:0000256" key="2">
    <source>
        <dbReference type="ARBA" id="ARBA00022525"/>
    </source>
</evidence>
<dbReference type="NCBIfam" id="TIGR04225">
    <property type="entry name" value="CshA_fibril_rpt"/>
    <property type="match status" value="13"/>
</dbReference>
<keyword evidence="4" id="KW-0572">Peptidoglycan-anchor</keyword>
<proteinExistence type="predicted"/>
<dbReference type="InterPro" id="IPR026395">
    <property type="entry name" value="CshA_fibril"/>
</dbReference>
<keyword evidence="6" id="KW-1133">Transmembrane helix</keyword>
<keyword evidence="6" id="KW-0472">Membrane</keyword>
<feature type="domain" description="Gram-positive cocci surface proteins LPxTG" evidence="7">
    <location>
        <begin position="1918"/>
        <end position="1947"/>
    </location>
</feature>
<evidence type="ECO:0000259" key="7">
    <source>
        <dbReference type="PROSITE" id="PS50847"/>
    </source>
</evidence>